<dbReference type="SUPFAM" id="SSF48576">
    <property type="entry name" value="Terpenoid synthases"/>
    <property type="match status" value="1"/>
</dbReference>
<keyword evidence="5" id="KW-0460">Magnesium</keyword>
<evidence type="ECO:0000256" key="2">
    <source>
        <dbReference type="ARBA" id="ARBA00006706"/>
    </source>
</evidence>
<dbReference type="GO" id="GO:0005737">
    <property type="term" value="C:cytoplasm"/>
    <property type="evidence" value="ECO:0007669"/>
    <property type="project" value="UniProtKB-ARBA"/>
</dbReference>
<accession>A0A971S022</accession>
<dbReference type="EMBL" id="JAAYEE010000077">
    <property type="protein sequence ID" value="NLW34728.1"/>
    <property type="molecule type" value="Genomic_DNA"/>
</dbReference>
<evidence type="ECO:0000256" key="7">
    <source>
        <dbReference type="RuleBase" id="RU004466"/>
    </source>
</evidence>
<comment type="similarity">
    <text evidence="2 7">Belongs to the FPP/GGPP synthase family.</text>
</comment>
<dbReference type="InterPro" id="IPR008949">
    <property type="entry name" value="Isoprenoid_synthase_dom_sf"/>
</dbReference>
<dbReference type="AlphaFoldDB" id="A0A971S022"/>
<comment type="cofactor">
    <cofactor evidence="1">
        <name>Mg(2+)</name>
        <dbReference type="ChEBI" id="CHEBI:18420"/>
    </cofactor>
</comment>
<dbReference type="Pfam" id="PF00348">
    <property type="entry name" value="polyprenyl_synt"/>
    <property type="match status" value="1"/>
</dbReference>
<organism evidence="8 9">
    <name type="scientific">Syntrophorhabdus aromaticivorans</name>
    <dbReference type="NCBI Taxonomy" id="328301"/>
    <lineage>
        <taxon>Bacteria</taxon>
        <taxon>Pseudomonadati</taxon>
        <taxon>Thermodesulfobacteriota</taxon>
        <taxon>Syntrophorhabdia</taxon>
        <taxon>Syntrophorhabdales</taxon>
        <taxon>Syntrophorhabdaceae</taxon>
        <taxon>Syntrophorhabdus</taxon>
    </lineage>
</organism>
<dbReference type="PANTHER" id="PTHR43281:SF1">
    <property type="entry name" value="FARNESYL DIPHOSPHATE SYNTHASE"/>
    <property type="match status" value="1"/>
</dbReference>
<evidence type="ECO:0000256" key="5">
    <source>
        <dbReference type="ARBA" id="ARBA00022842"/>
    </source>
</evidence>
<dbReference type="SFLD" id="SFLDS00005">
    <property type="entry name" value="Isoprenoid_Synthase_Type_I"/>
    <property type="match status" value="1"/>
</dbReference>
<evidence type="ECO:0000313" key="8">
    <source>
        <dbReference type="EMBL" id="NLW34728.1"/>
    </source>
</evidence>
<comment type="caution">
    <text evidence="8">The sequence shown here is derived from an EMBL/GenBank/DDBJ whole genome shotgun (WGS) entry which is preliminary data.</text>
</comment>
<protein>
    <submittedName>
        <fullName evidence="8">Polyprenyl synthetase family protein</fullName>
    </submittedName>
</protein>
<sequence length="294" mass="32290">MELSTYLHEKKIIVENALKDIASAWHASPAPLRNAMEYMLFSNGKRIRPILAIAVCEAKGKSSDNVLPFACAIEMIHTYSLIHDDLPSIDNDDLRRGKPTCHKVFGEATALLAGDALLTEAFRVMADSRYTERMNPKVIKQIIFEVASAAGAGGMVGGQVMDILFEGKEGTKDILNFIHTHKTTALIRASVRAGAICGGAKVRELKKFTIYGESVGLAFQIKDDLLDAEGDEEKVGKRLRKDVNKQTYVKHYGLIASNIKVEQLTEEAVQAIRFLGENGARLSEVARFIGSRVA</sequence>
<name>A0A971S022_9BACT</name>
<dbReference type="Gene3D" id="1.10.600.10">
    <property type="entry name" value="Farnesyl Diphosphate Synthase"/>
    <property type="match status" value="1"/>
</dbReference>
<gene>
    <name evidence="8" type="ORF">GXY80_04495</name>
</gene>
<dbReference type="InterPro" id="IPR000092">
    <property type="entry name" value="Polyprenyl_synt"/>
</dbReference>
<dbReference type="GO" id="GO:0016114">
    <property type="term" value="P:terpenoid biosynthetic process"/>
    <property type="evidence" value="ECO:0007669"/>
    <property type="project" value="UniProtKB-ARBA"/>
</dbReference>
<dbReference type="PANTHER" id="PTHR43281">
    <property type="entry name" value="FARNESYL DIPHOSPHATE SYNTHASE"/>
    <property type="match status" value="1"/>
</dbReference>
<dbReference type="NCBIfam" id="NF045485">
    <property type="entry name" value="FPPsyn"/>
    <property type="match status" value="1"/>
</dbReference>
<reference evidence="8" key="1">
    <citation type="journal article" date="2020" name="Biotechnol. Biofuels">
        <title>New insights from the biogas microbiome by comprehensive genome-resolved metagenomics of nearly 1600 species originating from multiple anaerobic digesters.</title>
        <authorList>
            <person name="Campanaro S."/>
            <person name="Treu L."/>
            <person name="Rodriguez-R L.M."/>
            <person name="Kovalovszki A."/>
            <person name="Ziels R.M."/>
            <person name="Maus I."/>
            <person name="Zhu X."/>
            <person name="Kougias P.G."/>
            <person name="Basile A."/>
            <person name="Luo G."/>
            <person name="Schluter A."/>
            <person name="Konstantinidis K.T."/>
            <person name="Angelidaki I."/>
        </authorList>
    </citation>
    <scope>NUCLEOTIDE SEQUENCE</scope>
    <source>
        <strain evidence="8">AS06rmzACSIP_7</strain>
    </source>
</reference>
<dbReference type="SFLD" id="SFLDG01017">
    <property type="entry name" value="Polyprenyl_Transferase_Like"/>
    <property type="match status" value="1"/>
</dbReference>
<evidence type="ECO:0000256" key="3">
    <source>
        <dbReference type="ARBA" id="ARBA00022679"/>
    </source>
</evidence>
<proteinExistence type="inferred from homology"/>
<reference evidence="8" key="2">
    <citation type="submission" date="2020-01" db="EMBL/GenBank/DDBJ databases">
        <authorList>
            <person name="Campanaro S."/>
        </authorList>
    </citation>
    <scope>NUCLEOTIDE SEQUENCE</scope>
    <source>
        <strain evidence="8">AS06rmzACSIP_7</strain>
    </source>
</reference>
<dbReference type="InterPro" id="IPR033749">
    <property type="entry name" value="Polyprenyl_synt_CS"/>
</dbReference>
<evidence type="ECO:0000313" key="9">
    <source>
        <dbReference type="Proteomes" id="UP000777265"/>
    </source>
</evidence>
<keyword evidence="3 7" id="KW-0808">Transferase</keyword>
<dbReference type="GO" id="GO:0004659">
    <property type="term" value="F:prenyltransferase activity"/>
    <property type="evidence" value="ECO:0007669"/>
    <property type="project" value="InterPro"/>
</dbReference>
<dbReference type="Proteomes" id="UP000777265">
    <property type="component" value="Unassembled WGS sequence"/>
</dbReference>
<dbReference type="PROSITE" id="PS00444">
    <property type="entry name" value="POLYPRENYL_SYNTHASE_2"/>
    <property type="match status" value="1"/>
</dbReference>
<keyword evidence="6" id="KW-0414">Isoprene biosynthesis</keyword>
<evidence type="ECO:0000256" key="4">
    <source>
        <dbReference type="ARBA" id="ARBA00022723"/>
    </source>
</evidence>
<dbReference type="PROSITE" id="PS00723">
    <property type="entry name" value="POLYPRENYL_SYNTHASE_1"/>
    <property type="match status" value="1"/>
</dbReference>
<dbReference type="GO" id="GO:0046872">
    <property type="term" value="F:metal ion binding"/>
    <property type="evidence" value="ECO:0007669"/>
    <property type="project" value="UniProtKB-KW"/>
</dbReference>
<evidence type="ECO:0000256" key="6">
    <source>
        <dbReference type="ARBA" id="ARBA00023229"/>
    </source>
</evidence>
<keyword evidence="4" id="KW-0479">Metal-binding</keyword>
<dbReference type="InterPro" id="IPR053378">
    <property type="entry name" value="Prenyl_diphosphate_synthase"/>
</dbReference>
<evidence type="ECO:0000256" key="1">
    <source>
        <dbReference type="ARBA" id="ARBA00001946"/>
    </source>
</evidence>
<dbReference type="CDD" id="cd00685">
    <property type="entry name" value="Trans_IPPS_HT"/>
    <property type="match status" value="1"/>
</dbReference>
<dbReference type="FunFam" id="1.10.600.10:FF:000001">
    <property type="entry name" value="Geranylgeranyl diphosphate synthase"/>
    <property type="match status" value="1"/>
</dbReference>